<organism evidence="2 3">
    <name type="scientific">Fructilactobacillus cliffordii</name>
    <dbReference type="NCBI Taxonomy" id="2940299"/>
    <lineage>
        <taxon>Bacteria</taxon>
        <taxon>Bacillati</taxon>
        <taxon>Bacillota</taxon>
        <taxon>Bacilli</taxon>
        <taxon>Lactobacillales</taxon>
        <taxon>Lactobacillaceae</taxon>
        <taxon>Fructilactobacillus</taxon>
    </lineage>
</organism>
<evidence type="ECO:0000256" key="1">
    <source>
        <dbReference type="SAM" id="Phobius"/>
    </source>
</evidence>
<dbReference type="Proteomes" id="UP001055911">
    <property type="component" value="Chromosome"/>
</dbReference>
<name>A0A9Q8ZNQ4_9LACO</name>
<dbReference type="AlphaFoldDB" id="A0A9Q8ZNQ4"/>
<dbReference type="EMBL" id="CP097119">
    <property type="protein sequence ID" value="USS88779.1"/>
    <property type="molecule type" value="Genomic_DNA"/>
</dbReference>
<reference evidence="2" key="1">
    <citation type="submission" date="2022-05" db="EMBL/GenBank/DDBJ databases">
        <authorList>
            <person name="Oliphant S.A."/>
            <person name="Watson-Haigh N.S."/>
            <person name="Sumby K.M."/>
            <person name="Gardner J.M."/>
            <person name="Jiranek V."/>
        </authorList>
    </citation>
    <scope>NUCLEOTIDE SEQUENCE</scope>
    <source>
        <strain evidence="2">KI4_B1</strain>
    </source>
</reference>
<sequence length="71" mass="8192">MTLKRWKAMLVIEILSLLVFIAALTMRHPNAVLGAAPLPLRIIVLVVLLVIYGIIFGLQYLWYRSLHRKNH</sequence>
<accession>A0A9Q8ZNQ4</accession>
<feature type="transmembrane region" description="Helical" evidence="1">
    <location>
        <begin position="44"/>
        <end position="63"/>
    </location>
</feature>
<keyword evidence="1" id="KW-0472">Membrane</keyword>
<keyword evidence="1" id="KW-0812">Transmembrane</keyword>
<keyword evidence="3" id="KW-1185">Reference proteome</keyword>
<evidence type="ECO:0000313" key="2">
    <source>
        <dbReference type="EMBL" id="USS88779.1"/>
    </source>
</evidence>
<evidence type="ECO:0008006" key="4">
    <source>
        <dbReference type="Google" id="ProtNLM"/>
    </source>
</evidence>
<gene>
    <name evidence="2" type="ORF">M3M40_04615</name>
</gene>
<keyword evidence="1" id="KW-1133">Transmembrane helix</keyword>
<proteinExistence type="predicted"/>
<evidence type="ECO:0000313" key="3">
    <source>
        <dbReference type="Proteomes" id="UP001055911"/>
    </source>
</evidence>
<dbReference type="RefSeq" id="WP_252766296.1">
    <property type="nucleotide sequence ID" value="NZ_CP097119.1"/>
</dbReference>
<protein>
    <recommendedName>
        <fullName evidence="4">DUF3923 family protein</fullName>
    </recommendedName>
</protein>